<organism evidence="3 4">
    <name type="scientific">Trichomalopsis sarcophagae</name>
    <dbReference type="NCBI Taxonomy" id="543379"/>
    <lineage>
        <taxon>Eukaryota</taxon>
        <taxon>Metazoa</taxon>
        <taxon>Ecdysozoa</taxon>
        <taxon>Arthropoda</taxon>
        <taxon>Hexapoda</taxon>
        <taxon>Insecta</taxon>
        <taxon>Pterygota</taxon>
        <taxon>Neoptera</taxon>
        <taxon>Endopterygota</taxon>
        <taxon>Hymenoptera</taxon>
        <taxon>Apocrita</taxon>
        <taxon>Proctotrupomorpha</taxon>
        <taxon>Chalcidoidea</taxon>
        <taxon>Pteromalidae</taxon>
        <taxon>Pteromalinae</taxon>
        <taxon>Trichomalopsis</taxon>
    </lineage>
</organism>
<dbReference type="Proteomes" id="UP000215335">
    <property type="component" value="Unassembled WGS sequence"/>
</dbReference>
<evidence type="ECO:0000313" key="3">
    <source>
        <dbReference type="EMBL" id="OXU16290.1"/>
    </source>
</evidence>
<reference evidence="3 4" key="1">
    <citation type="journal article" date="2017" name="Curr. Biol.">
        <title>The Evolution of Venom by Co-option of Single-Copy Genes.</title>
        <authorList>
            <person name="Martinson E.O."/>
            <person name="Mrinalini"/>
            <person name="Kelkar Y.D."/>
            <person name="Chang C.H."/>
            <person name="Werren J.H."/>
        </authorList>
    </citation>
    <scope>NUCLEOTIDE SEQUENCE [LARGE SCALE GENOMIC DNA]</scope>
    <source>
        <strain evidence="3 4">Alberta</strain>
        <tissue evidence="3">Whole body</tissue>
    </source>
</reference>
<sequence length="332" mass="37730">MPLPSKRKAIKKRYCELTDEGSDSNESEEHIVIPNPDESGSDGESSSNSDISGLSDDDKSSSEICLPNVSYRSIFDSYTEKQKLLEPNHTFLWCEGEKVYPAGLTDQLLLTDAVKRKISSMSHVELFELFFSEGIKNYIIEASDENDLELSVKELNTFIVIHLSKYGLRSTGTVRKDRVKQKHDFEKKAPRGTNKVSYDRNSGMNLISVIDSKEVSVLSTAAGVTSFIPMERYSRTAGKRTKLEFPCAFSLYNKYMGGVDLHDFRCKKASPSITSKKCPFKIFLRIIEMSITNSVTIRNICKKEDEKVMKTSDMCKQNKEPMYKRRMSSKDY</sequence>
<evidence type="ECO:0000259" key="2">
    <source>
        <dbReference type="Pfam" id="PF13843"/>
    </source>
</evidence>
<evidence type="ECO:0000256" key="1">
    <source>
        <dbReference type="SAM" id="MobiDB-lite"/>
    </source>
</evidence>
<name>A0A232ED74_9HYME</name>
<comment type="caution">
    <text evidence="3">The sequence shown here is derived from an EMBL/GenBank/DDBJ whole genome shotgun (WGS) entry which is preliminary data.</text>
</comment>
<accession>A0A232ED74</accession>
<feature type="region of interest" description="Disordered" evidence="1">
    <location>
        <begin position="1"/>
        <end position="61"/>
    </location>
</feature>
<feature type="domain" description="PiggyBac transposable element-derived protein" evidence="2">
    <location>
        <begin position="163"/>
        <end position="294"/>
    </location>
</feature>
<dbReference type="OrthoDB" id="7699665at2759"/>
<proteinExistence type="predicted"/>
<feature type="compositionally biased region" description="Low complexity" evidence="1">
    <location>
        <begin position="42"/>
        <end position="54"/>
    </location>
</feature>
<dbReference type="PANTHER" id="PTHR47272">
    <property type="entry name" value="DDE_TNP_1_7 DOMAIN-CONTAINING PROTEIN"/>
    <property type="match status" value="1"/>
</dbReference>
<feature type="compositionally biased region" description="Acidic residues" evidence="1">
    <location>
        <begin position="17"/>
        <end position="26"/>
    </location>
</feature>
<dbReference type="AlphaFoldDB" id="A0A232ED74"/>
<dbReference type="InterPro" id="IPR029526">
    <property type="entry name" value="PGBD"/>
</dbReference>
<protein>
    <recommendedName>
        <fullName evidence="2">PiggyBac transposable element-derived protein domain-containing protein</fullName>
    </recommendedName>
</protein>
<evidence type="ECO:0000313" key="4">
    <source>
        <dbReference type="Proteomes" id="UP000215335"/>
    </source>
</evidence>
<feature type="compositionally biased region" description="Basic residues" evidence="1">
    <location>
        <begin position="1"/>
        <end position="12"/>
    </location>
</feature>
<dbReference type="EMBL" id="NNAY01007913">
    <property type="protein sequence ID" value="OXU16290.1"/>
    <property type="molecule type" value="Genomic_DNA"/>
</dbReference>
<dbReference type="Pfam" id="PF13843">
    <property type="entry name" value="DDE_Tnp_1_7"/>
    <property type="match status" value="1"/>
</dbReference>
<dbReference type="STRING" id="543379.A0A232ED74"/>
<dbReference type="PANTHER" id="PTHR47272:SF1">
    <property type="entry name" value="PIGGYBAC TRANSPOSABLE ELEMENT-DERIVED PROTEIN 3-LIKE"/>
    <property type="match status" value="1"/>
</dbReference>
<gene>
    <name evidence="3" type="ORF">TSAR_007470</name>
</gene>
<keyword evidence="4" id="KW-1185">Reference proteome</keyword>